<dbReference type="Gene3D" id="3.40.525.10">
    <property type="entry name" value="CRAL-TRIO lipid binding domain"/>
    <property type="match status" value="1"/>
</dbReference>
<dbReference type="CDD" id="cd00170">
    <property type="entry name" value="SEC14"/>
    <property type="match status" value="1"/>
</dbReference>
<reference evidence="3" key="1">
    <citation type="submission" date="2022-11" db="UniProtKB">
        <authorList>
            <consortium name="WormBaseParasite"/>
        </authorList>
    </citation>
    <scope>IDENTIFICATION</scope>
</reference>
<dbReference type="InterPro" id="IPR036598">
    <property type="entry name" value="GOLD_dom_sf"/>
</dbReference>
<evidence type="ECO:0000259" key="1">
    <source>
        <dbReference type="PROSITE" id="PS50191"/>
    </source>
</evidence>
<evidence type="ECO:0000313" key="3">
    <source>
        <dbReference type="WBParaSite" id="nRc.2.0.1.t23861-RA"/>
    </source>
</evidence>
<accession>A0A915JE39</accession>
<dbReference type="Proteomes" id="UP000887565">
    <property type="component" value="Unplaced"/>
</dbReference>
<sequence length="446" mass="52377">MERKYANAVAELRKRLGELLPKNYDTDFNLLRWLINAEKLTGQKTNNVDLAEKQLRNHLRLRAAMKLDEPGAVPPMAENPLQKDRLIPIGSTPLMPGTNKFLWWTDYKTLDMQGLMKSVKSSDMLLYHFWLYEHLLKLVNDQERKTGQMSGHVCVVDMNDYDFNPLTLLFFNSGQMTHYINVFHYEHYPQLVYPIYAINVPKWLYLAYKMIKVLLPKDINDRVRILDHNFRHTMRNEIDPKELPISLGGDMPDDHLKTIPARKLSPDEYYLAHEHEEDPPLDHCLHLQVNARRRRFLPVECHSADMVIEYFFTSDAELNFAVFFDPAIVEPHKTDQNDRNRHSIFSFGAWKQNQHHSPNEIDTDQMVMIKPPFCVGARYAPERGVVPCDRPGTYYFVFCNKHCWMTRRNVYLHLNLVENPEEKNNNDNSFKQVNLKSIAARSFSTN</sequence>
<dbReference type="SUPFAM" id="SSF52087">
    <property type="entry name" value="CRAL/TRIO domain"/>
    <property type="match status" value="1"/>
</dbReference>
<proteinExistence type="predicted"/>
<dbReference type="InterPro" id="IPR053302">
    <property type="entry name" value="CRAL-TRIO_domain"/>
</dbReference>
<dbReference type="SMART" id="SM00516">
    <property type="entry name" value="SEC14"/>
    <property type="match status" value="1"/>
</dbReference>
<protein>
    <submittedName>
        <fullName evidence="3">CRAL-TRIO domain-containing protein</fullName>
    </submittedName>
</protein>
<name>A0A915JE39_ROMCU</name>
<dbReference type="AlphaFoldDB" id="A0A915JE39"/>
<dbReference type="InterPro" id="IPR001251">
    <property type="entry name" value="CRAL-TRIO_dom"/>
</dbReference>
<dbReference type="PANTHER" id="PTHR47159:SF6">
    <property type="entry name" value="CRAL-TRIO DOMAIN-CONTAINING PROTEIN"/>
    <property type="match status" value="1"/>
</dbReference>
<dbReference type="WBParaSite" id="nRc.2.0.1.t23861-RA">
    <property type="protein sequence ID" value="nRc.2.0.1.t23861-RA"/>
    <property type="gene ID" value="nRc.2.0.1.g23861"/>
</dbReference>
<evidence type="ECO:0000313" key="2">
    <source>
        <dbReference type="Proteomes" id="UP000887565"/>
    </source>
</evidence>
<dbReference type="Pfam" id="PF00650">
    <property type="entry name" value="CRAL_TRIO"/>
    <property type="match status" value="1"/>
</dbReference>
<keyword evidence="2" id="KW-1185">Reference proteome</keyword>
<feature type="domain" description="CRAL-TRIO" evidence="1">
    <location>
        <begin position="110"/>
        <end position="255"/>
    </location>
</feature>
<dbReference type="OMA" id="EMVYPWL"/>
<dbReference type="PANTHER" id="PTHR47159">
    <property type="entry name" value="PROTEIN CBG07705-RELATED"/>
    <property type="match status" value="1"/>
</dbReference>
<dbReference type="Gene3D" id="2.60.120.680">
    <property type="entry name" value="GOLD domain"/>
    <property type="match status" value="1"/>
</dbReference>
<dbReference type="SUPFAM" id="SSF101576">
    <property type="entry name" value="Supernatant protein factor (SPF), C-terminal domain"/>
    <property type="match status" value="1"/>
</dbReference>
<organism evidence="2 3">
    <name type="scientific">Romanomermis culicivorax</name>
    <name type="common">Nematode worm</name>
    <dbReference type="NCBI Taxonomy" id="13658"/>
    <lineage>
        <taxon>Eukaryota</taxon>
        <taxon>Metazoa</taxon>
        <taxon>Ecdysozoa</taxon>
        <taxon>Nematoda</taxon>
        <taxon>Enoplea</taxon>
        <taxon>Dorylaimia</taxon>
        <taxon>Mermithida</taxon>
        <taxon>Mermithoidea</taxon>
        <taxon>Mermithidae</taxon>
        <taxon>Romanomermis</taxon>
    </lineage>
</organism>
<dbReference type="InterPro" id="IPR036865">
    <property type="entry name" value="CRAL-TRIO_dom_sf"/>
</dbReference>
<dbReference type="PROSITE" id="PS50191">
    <property type="entry name" value="CRAL_TRIO"/>
    <property type="match status" value="1"/>
</dbReference>